<feature type="region of interest" description="Disordered" evidence="1">
    <location>
        <begin position="168"/>
        <end position="192"/>
    </location>
</feature>
<dbReference type="Proteomes" id="UP000186922">
    <property type="component" value="Unassembled WGS sequence"/>
</dbReference>
<evidence type="ECO:0000256" key="1">
    <source>
        <dbReference type="SAM" id="MobiDB-lite"/>
    </source>
</evidence>
<evidence type="ECO:0000313" key="2">
    <source>
        <dbReference type="EMBL" id="GAU89966.1"/>
    </source>
</evidence>
<dbReference type="EMBL" id="BDGG01000001">
    <property type="protein sequence ID" value="GAU89966.1"/>
    <property type="molecule type" value="Genomic_DNA"/>
</dbReference>
<dbReference type="OrthoDB" id="10383420at2759"/>
<sequence>MFPYKPPTNGIYPFYPNCHVKNFTNQFFCFDPKDVALTVNTFVVGFWDPGAQFFIAFPRITDNNLYKCCRTPQGYYVDYTSCYYLPTHDQYWEFYDAIQQFIVFCNGGYVMTGISKKIAPYDQENHIEWIQCCRMGFQGFDNLAPPQVLRIARSVNKSTMVGTVEDIEEPDPMTTASSVPTLEAEHNSLWNP</sequence>
<accession>A0A1D1UJT3</accession>
<gene>
    <name evidence="2" type="primary">RvY_02452</name>
    <name evidence="2" type="synonym">RvY_02452.1</name>
    <name evidence="2" type="ORF">RvY_02452-1</name>
</gene>
<reference evidence="2 3" key="1">
    <citation type="journal article" date="2016" name="Nat. Commun.">
        <title>Extremotolerant tardigrade genome and improved radiotolerance of human cultured cells by tardigrade-unique protein.</title>
        <authorList>
            <person name="Hashimoto T."/>
            <person name="Horikawa D.D."/>
            <person name="Saito Y."/>
            <person name="Kuwahara H."/>
            <person name="Kozuka-Hata H."/>
            <person name="Shin-I T."/>
            <person name="Minakuchi Y."/>
            <person name="Ohishi K."/>
            <person name="Motoyama A."/>
            <person name="Aizu T."/>
            <person name="Enomoto A."/>
            <person name="Kondo K."/>
            <person name="Tanaka S."/>
            <person name="Hara Y."/>
            <person name="Koshikawa S."/>
            <person name="Sagara H."/>
            <person name="Miura T."/>
            <person name="Yokobori S."/>
            <person name="Miyagawa K."/>
            <person name="Suzuki Y."/>
            <person name="Kubo T."/>
            <person name="Oyama M."/>
            <person name="Kohara Y."/>
            <person name="Fujiyama A."/>
            <person name="Arakawa K."/>
            <person name="Katayama T."/>
            <person name="Toyoda A."/>
            <person name="Kunieda T."/>
        </authorList>
    </citation>
    <scope>NUCLEOTIDE SEQUENCE [LARGE SCALE GENOMIC DNA]</scope>
    <source>
        <strain evidence="2 3">YOKOZUNA-1</strain>
    </source>
</reference>
<proteinExistence type="predicted"/>
<dbReference type="AlphaFoldDB" id="A0A1D1UJT3"/>
<evidence type="ECO:0000313" key="3">
    <source>
        <dbReference type="Proteomes" id="UP000186922"/>
    </source>
</evidence>
<comment type="caution">
    <text evidence="2">The sequence shown here is derived from an EMBL/GenBank/DDBJ whole genome shotgun (WGS) entry which is preliminary data.</text>
</comment>
<name>A0A1D1UJT3_RAMVA</name>
<organism evidence="2 3">
    <name type="scientific">Ramazzottius varieornatus</name>
    <name type="common">Water bear</name>
    <name type="synonym">Tardigrade</name>
    <dbReference type="NCBI Taxonomy" id="947166"/>
    <lineage>
        <taxon>Eukaryota</taxon>
        <taxon>Metazoa</taxon>
        <taxon>Ecdysozoa</taxon>
        <taxon>Tardigrada</taxon>
        <taxon>Eutardigrada</taxon>
        <taxon>Parachela</taxon>
        <taxon>Hypsibioidea</taxon>
        <taxon>Ramazzottiidae</taxon>
        <taxon>Ramazzottius</taxon>
    </lineage>
</organism>
<protein>
    <submittedName>
        <fullName evidence="2">Uncharacterized protein</fullName>
    </submittedName>
</protein>
<keyword evidence="3" id="KW-1185">Reference proteome</keyword>